<evidence type="ECO:0000313" key="3">
    <source>
        <dbReference type="WBParaSite" id="EN70_10831"/>
    </source>
</evidence>
<keyword evidence="2" id="KW-1185">Reference proteome</keyword>
<evidence type="ECO:0000313" key="1">
    <source>
        <dbReference type="EMBL" id="EFO16962.1"/>
    </source>
</evidence>
<accession>A0A1I7V7W7</accession>
<reference evidence="3" key="2">
    <citation type="submission" date="2016-11" db="UniProtKB">
        <authorList>
            <consortium name="WormBaseParasite"/>
        </authorList>
    </citation>
    <scope>IDENTIFICATION</scope>
</reference>
<dbReference type="Proteomes" id="UP000095285">
    <property type="component" value="Unassembled WGS sequence"/>
</dbReference>
<sequence>MLTNDDEPMPTAVRQRRLLLIDMLTASLRSPEHYSSSIYGPRLPGAYGWITSPVIVGYHGNNIISHSRVPSSDNNAPTVIYARNRLRPVIQVIRVQPGNVPFSDSDNDEPKRAVV</sequence>
<name>A0A1I7V7W7_LOALO</name>
<gene>
    <name evidence="1 3" type="ORF">LOAG_11541</name>
</gene>
<dbReference type="STRING" id="7209.A0A1I7V7W7"/>
<reference evidence="1 2" key="1">
    <citation type="submission" date="2012-04" db="EMBL/GenBank/DDBJ databases">
        <title>The Genome Sequence of Loa loa.</title>
        <authorList>
            <consortium name="The Broad Institute Genome Sequencing Platform"/>
            <consortium name="Broad Institute Genome Sequencing Center for Infectious Disease"/>
            <person name="Nutman T.B."/>
            <person name="Fink D.L."/>
            <person name="Russ C."/>
            <person name="Young S."/>
            <person name="Zeng Q."/>
            <person name="Gargeya S."/>
            <person name="Alvarado L."/>
            <person name="Berlin A."/>
            <person name="Chapman S.B."/>
            <person name="Chen Z."/>
            <person name="Freedman E."/>
            <person name="Gellesch M."/>
            <person name="Goldberg J."/>
            <person name="Griggs A."/>
            <person name="Gujja S."/>
            <person name="Heilman E.R."/>
            <person name="Heiman D."/>
            <person name="Howarth C."/>
            <person name="Mehta T."/>
            <person name="Neiman D."/>
            <person name="Pearson M."/>
            <person name="Roberts A."/>
            <person name="Saif S."/>
            <person name="Shea T."/>
            <person name="Shenoy N."/>
            <person name="Sisk P."/>
            <person name="Stolte C."/>
            <person name="Sykes S."/>
            <person name="White J."/>
            <person name="Yandava C."/>
            <person name="Haas B."/>
            <person name="Henn M.R."/>
            <person name="Nusbaum C."/>
            <person name="Birren B."/>
        </authorList>
    </citation>
    <scope>NUCLEOTIDE SEQUENCE [LARGE SCALE GENOMIC DNA]</scope>
</reference>
<organism evidence="2 3">
    <name type="scientific">Loa loa</name>
    <name type="common">Eye worm</name>
    <name type="synonym">Filaria loa</name>
    <dbReference type="NCBI Taxonomy" id="7209"/>
    <lineage>
        <taxon>Eukaryota</taxon>
        <taxon>Metazoa</taxon>
        <taxon>Ecdysozoa</taxon>
        <taxon>Nematoda</taxon>
        <taxon>Chromadorea</taxon>
        <taxon>Rhabditida</taxon>
        <taxon>Spirurina</taxon>
        <taxon>Spiruromorpha</taxon>
        <taxon>Filarioidea</taxon>
        <taxon>Onchocercidae</taxon>
        <taxon>Loa</taxon>
    </lineage>
</organism>
<dbReference type="KEGG" id="loa:LOAG_11541"/>
<dbReference type="EMBL" id="JH712241">
    <property type="protein sequence ID" value="EFO16962.1"/>
    <property type="molecule type" value="Genomic_DNA"/>
</dbReference>
<protein>
    <submittedName>
        <fullName evidence="1 3">Uncoordinated protein 2</fullName>
    </submittedName>
</protein>
<dbReference type="WBParaSite" id="EN70_10831">
    <property type="protein sequence ID" value="EN70_10831"/>
    <property type="gene ID" value="EN70_10831"/>
</dbReference>
<dbReference type="CTD" id="9948998"/>
<evidence type="ECO:0000313" key="2">
    <source>
        <dbReference type="Proteomes" id="UP000095285"/>
    </source>
</evidence>
<proteinExistence type="predicted"/>
<accession>A0A1S0TMR7</accession>
<dbReference type="OrthoDB" id="5788244at2759"/>
<dbReference type="GeneID" id="9948998"/>
<dbReference type="AlphaFoldDB" id="A0A1I7V7W7"/>
<dbReference type="InParanoid" id="A0A1I7V7W7"/>
<dbReference type="RefSeq" id="XP_003147107.1">
    <property type="nucleotide sequence ID" value="XM_003147059.1"/>
</dbReference>